<dbReference type="OrthoDB" id="756370at2759"/>
<dbReference type="GeneID" id="105060780"/>
<dbReference type="InterPro" id="IPR001680">
    <property type="entry name" value="WD40_rpt"/>
</dbReference>
<gene>
    <name evidence="5" type="primary">LOC105060780</name>
</gene>
<evidence type="ECO:0000313" key="4">
    <source>
        <dbReference type="Proteomes" id="UP000504607"/>
    </source>
</evidence>
<keyword evidence="1 3" id="KW-0853">WD repeat</keyword>
<reference evidence="5" key="1">
    <citation type="submission" date="2025-08" db="UniProtKB">
        <authorList>
            <consortium name="RefSeq"/>
        </authorList>
    </citation>
    <scope>IDENTIFICATION</scope>
</reference>
<dbReference type="Proteomes" id="UP000504607">
    <property type="component" value="Unplaced"/>
</dbReference>
<dbReference type="GO" id="GO:0005656">
    <property type="term" value="C:nuclear pre-replicative complex"/>
    <property type="evidence" value="ECO:0007669"/>
    <property type="project" value="TreeGrafter"/>
</dbReference>
<sequence>MASFWREVILTSYPDKPITAHDPLTGTMLAHFSGSHSPRKGLTLAGNTLIAASHISATAAGFIKLYNWWSSTALYCIQAPEPVAPLAATPDGSYLFSGGLSGCIHAFSLPSGDLCRSFQAHHQPVSCLIVNDDGSLLISGGDDGTIAIFPILRLLDDASNEDDPAQLALSQFSAHDLPVTCIVAGPGGCNATVVSSSLDCTFKLWSLADGVKLRTVQFPCAIWCVAADPSSSEVYAGGSDGRIYVVPLKVGGRKLRHTGAEVTAWEAEQNGAVMAVAMANGHQNLVSASEDGIIKIWDMESRSVVRIIGREGGALSDLIVVKGINVNNGARRGDEVLPSNGRFCEREMGRNVNELREMDECLSVAVKDRRRAIDKLEAVIDIYKRLLGLLLKEAKRENGKEEANKMDYFM</sequence>
<dbReference type="SMART" id="SM00320">
    <property type="entry name" value="WD40"/>
    <property type="match status" value="5"/>
</dbReference>
<name>A0A6I9SFK0_ELAGV</name>
<dbReference type="KEGG" id="egu:105060780"/>
<proteinExistence type="predicted"/>
<organism evidence="4 5">
    <name type="scientific">Elaeis guineensis var. tenera</name>
    <name type="common">Oil palm</name>
    <dbReference type="NCBI Taxonomy" id="51953"/>
    <lineage>
        <taxon>Eukaryota</taxon>
        <taxon>Viridiplantae</taxon>
        <taxon>Streptophyta</taxon>
        <taxon>Embryophyta</taxon>
        <taxon>Tracheophyta</taxon>
        <taxon>Spermatophyta</taxon>
        <taxon>Magnoliopsida</taxon>
        <taxon>Liliopsida</taxon>
        <taxon>Arecaceae</taxon>
        <taxon>Arecoideae</taxon>
        <taxon>Cocoseae</taxon>
        <taxon>Elaeidinae</taxon>
        <taxon>Elaeis</taxon>
    </lineage>
</organism>
<feature type="repeat" description="WD" evidence="3">
    <location>
        <begin position="266"/>
        <end position="307"/>
    </location>
</feature>
<dbReference type="InParanoid" id="A0A6I9SFK0"/>
<evidence type="ECO:0000313" key="5">
    <source>
        <dbReference type="RefSeq" id="XP_010942920.1"/>
    </source>
</evidence>
<keyword evidence="4" id="KW-1185">Reference proteome</keyword>
<dbReference type="Pfam" id="PF00400">
    <property type="entry name" value="WD40"/>
    <property type="match status" value="4"/>
</dbReference>
<keyword evidence="2" id="KW-0677">Repeat</keyword>
<evidence type="ECO:0000256" key="2">
    <source>
        <dbReference type="ARBA" id="ARBA00022737"/>
    </source>
</evidence>
<feature type="repeat" description="WD" evidence="3">
    <location>
        <begin position="118"/>
        <end position="149"/>
    </location>
</feature>
<dbReference type="InterPro" id="IPR019775">
    <property type="entry name" value="WD40_repeat_CS"/>
</dbReference>
<dbReference type="PANTHER" id="PTHR18763">
    <property type="entry name" value="WD-REPEAT PROTEIN 18"/>
    <property type="match status" value="1"/>
</dbReference>
<dbReference type="InterPro" id="IPR011047">
    <property type="entry name" value="Quinoprotein_ADH-like_sf"/>
</dbReference>
<dbReference type="PRINTS" id="PR00320">
    <property type="entry name" value="GPROTEINBRPT"/>
</dbReference>
<dbReference type="InterPro" id="IPR020472">
    <property type="entry name" value="WD40_PAC1"/>
</dbReference>
<dbReference type="PROSITE" id="PS00678">
    <property type="entry name" value="WD_REPEATS_1"/>
    <property type="match status" value="1"/>
</dbReference>
<dbReference type="PROSITE" id="PS50082">
    <property type="entry name" value="WD_REPEATS_2"/>
    <property type="match status" value="3"/>
</dbReference>
<accession>A0A6I9SFK0</accession>
<dbReference type="InterPro" id="IPR015943">
    <property type="entry name" value="WD40/YVTN_repeat-like_dom_sf"/>
</dbReference>
<protein>
    <submittedName>
        <fullName evidence="5">Protein ROOT INITIATION DEFECTIVE 3</fullName>
    </submittedName>
</protein>
<dbReference type="InterPro" id="IPR045227">
    <property type="entry name" value="WDR18/Ipi3/RID3"/>
</dbReference>
<evidence type="ECO:0000256" key="3">
    <source>
        <dbReference type="PROSITE-ProRule" id="PRU00221"/>
    </source>
</evidence>
<feature type="repeat" description="WD" evidence="3">
    <location>
        <begin position="172"/>
        <end position="215"/>
    </location>
</feature>
<dbReference type="GO" id="GO:0006261">
    <property type="term" value="P:DNA-templated DNA replication"/>
    <property type="evidence" value="ECO:0007669"/>
    <property type="project" value="TreeGrafter"/>
</dbReference>
<dbReference type="AlphaFoldDB" id="A0A6I9SFK0"/>
<dbReference type="FunCoup" id="A0A6I9SFK0">
    <property type="interactions" value="109"/>
</dbReference>
<evidence type="ECO:0000256" key="1">
    <source>
        <dbReference type="ARBA" id="ARBA00022574"/>
    </source>
</evidence>
<dbReference type="PANTHER" id="PTHR18763:SF3">
    <property type="entry name" value="OS09G0477800 PROTEIN"/>
    <property type="match status" value="1"/>
</dbReference>
<dbReference type="Gene3D" id="2.130.10.10">
    <property type="entry name" value="YVTN repeat-like/Quinoprotein amine dehydrogenase"/>
    <property type="match status" value="2"/>
</dbReference>
<dbReference type="GO" id="GO:0120330">
    <property type="term" value="C:rixosome complex"/>
    <property type="evidence" value="ECO:0007669"/>
    <property type="project" value="TreeGrafter"/>
</dbReference>
<dbReference type="RefSeq" id="XP_010942920.1">
    <property type="nucleotide sequence ID" value="XM_010944618.2"/>
</dbReference>
<dbReference type="PROSITE" id="PS50294">
    <property type="entry name" value="WD_REPEATS_REGION"/>
    <property type="match status" value="2"/>
</dbReference>
<dbReference type="GO" id="GO:0006364">
    <property type="term" value="P:rRNA processing"/>
    <property type="evidence" value="ECO:0007669"/>
    <property type="project" value="TreeGrafter"/>
</dbReference>
<dbReference type="SUPFAM" id="SSF50998">
    <property type="entry name" value="Quinoprotein alcohol dehydrogenase-like"/>
    <property type="match status" value="1"/>
</dbReference>